<organism evidence="7 8">
    <name type="scientific">Aureicoccus marinus</name>
    <dbReference type="NCBI Taxonomy" id="754435"/>
    <lineage>
        <taxon>Bacteria</taxon>
        <taxon>Pseudomonadati</taxon>
        <taxon>Bacteroidota</taxon>
        <taxon>Flavobacteriia</taxon>
        <taxon>Flavobacteriales</taxon>
        <taxon>Flavobacteriaceae</taxon>
        <taxon>Aureicoccus</taxon>
    </lineage>
</organism>
<dbReference type="RefSeq" id="WP_105000367.1">
    <property type="nucleotide sequence ID" value="NZ_MQVX01000001.1"/>
</dbReference>
<dbReference type="Gene3D" id="2.120.10.30">
    <property type="entry name" value="TolB, C-terminal domain"/>
    <property type="match status" value="1"/>
</dbReference>
<evidence type="ECO:0000256" key="4">
    <source>
        <dbReference type="PROSITE-ProRule" id="PRU00433"/>
    </source>
</evidence>
<evidence type="ECO:0000256" key="5">
    <source>
        <dbReference type="SAM" id="SignalP"/>
    </source>
</evidence>
<dbReference type="InterPro" id="IPR009056">
    <property type="entry name" value="Cyt_c-like_dom"/>
</dbReference>
<dbReference type="InterPro" id="IPR011041">
    <property type="entry name" value="Quinoprot_gluc/sorb_DH_b-prop"/>
</dbReference>
<comment type="caution">
    <text evidence="7">The sequence shown here is derived from an EMBL/GenBank/DDBJ whole genome shotgun (WGS) entry which is preliminary data.</text>
</comment>
<dbReference type="GO" id="GO:0009055">
    <property type="term" value="F:electron transfer activity"/>
    <property type="evidence" value="ECO:0007669"/>
    <property type="project" value="InterPro"/>
</dbReference>
<evidence type="ECO:0000313" key="7">
    <source>
        <dbReference type="EMBL" id="PQJ14733.1"/>
    </source>
</evidence>
<evidence type="ECO:0000259" key="6">
    <source>
        <dbReference type="PROSITE" id="PS51007"/>
    </source>
</evidence>
<dbReference type="OrthoDB" id="9814063at2"/>
<feature type="chain" id="PRO_5015634750" description="Cytochrome c domain-containing protein" evidence="5">
    <location>
        <begin position="26"/>
        <end position="650"/>
    </location>
</feature>
<keyword evidence="3 4" id="KW-0408">Iron</keyword>
<feature type="signal peptide" evidence="5">
    <location>
        <begin position="1"/>
        <end position="25"/>
    </location>
</feature>
<dbReference type="InterPro" id="IPR011042">
    <property type="entry name" value="6-blade_b-propeller_TolB-like"/>
</dbReference>
<accession>A0A2S7T499</accession>
<proteinExistence type="predicted"/>
<dbReference type="EMBL" id="MQVX01000001">
    <property type="protein sequence ID" value="PQJ14733.1"/>
    <property type="molecule type" value="Genomic_DNA"/>
</dbReference>
<dbReference type="GO" id="GO:0020037">
    <property type="term" value="F:heme binding"/>
    <property type="evidence" value="ECO:0007669"/>
    <property type="project" value="InterPro"/>
</dbReference>
<dbReference type="PROSITE" id="PS51007">
    <property type="entry name" value="CYTC"/>
    <property type="match status" value="1"/>
</dbReference>
<name>A0A2S7T499_9FLAO</name>
<dbReference type="Gene3D" id="1.10.760.10">
    <property type="entry name" value="Cytochrome c-like domain"/>
    <property type="match status" value="1"/>
</dbReference>
<dbReference type="AlphaFoldDB" id="A0A2S7T499"/>
<sequence>MNKIKFYSLCLFFFCGLFGGSFIQAQQKTKTPQESDYYRITTLPVPEGIKLEGGGVAALPNGKLAIATRRGDVWMVENPTMEGGRNPRYKKFAMGLHEPLGLEYKDGSLYTAQRGELTRLTDTNGDGYADEYYTIYAWPLSAHYHEYSFGPVIAEDGSFFVTANVAFGDEEWWRGESRVLWRGWTLRITEDGEMTPWATGMRSPAGYGQFEGELFYTDNQGDWKGSGGVWHVPKGSFTGHPAGLKWSHLPESPVSLTADQFYAKIDKRQERASNGRYIKPENIQNEENPDFEYEVKELFPEMQPPAVVLPHGILGISNSEIVEDKSTGRFGPFAGQLFVGDQGQSKIMRVVLEKVDGQYQGVAFDFRSGFQSGVMRMDFDTQGNLYVGETNRGWGSAGTTNDGLEYLTWTGRMPFEMKTVKAMPDGFEIEFTMPVDRSSAEYLDSYFSKSYVYKFHPVYGSPQTNMEELQPKGVQLSEDGLRLRLVYDNLRPYYVHEVVLTGIKAAETGQGLLHPAFYYTLNKIPQGQKLSADKLVAKRKPKKKVVKRVVKKKKPSSSKVVSVPTYKEVEPLLRNNTCVACHQVNKRVVGPSYRAIAGRNYSNERIVELIYNPEPKNWPEYATPMAPMPNVPRDEALKIAAWINSLDDKP</sequence>
<evidence type="ECO:0000256" key="3">
    <source>
        <dbReference type="ARBA" id="ARBA00023004"/>
    </source>
</evidence>
<dbReference type="Pfam" id="PF00034">
    <property type="entry name" value="Cytochrom_C"/>
    <property type="match status" value="1"/>
</dbReference>
<dbReference type="SUPFAM" id="SSF50952">
    <property type="entry name" value="Soluble quinoprotein glucose dehydrogenase"/>
    <property type="match status" value="1"/>
</dbReference>
<keyword evidence="5" id="KW-0732">Signal</keyword>
<dbReference type="GO" id="GO:0046872">
    <property type="term" value="F:metal ion binding"/>
    <property type="evidence" value="ECO:0007669"/>
    <property type="project" value="UniProtKB-KW"/>
</dbReference>
<dbReference type="SUPFAM" id="SSF46626">
    <property type="entry name" value="Cytochrome c"/>
    <property type="match status" value="1"/>
</dbReference>
<keyword evidence="2 4" id="KW-0479">Metal-binding</keyword>
<dbReference type="PANTHER" id="PTHR33546:SF1">
    <property type="entry name" value="LARGE, MULTIFUNCTIONAL SECRETED PROTEIN"/>
    <property type="match status" value="1"/>
</dbReference>
<dbReference type="InterPro" id="IPR036909">
    <property type="entry name" value="Cyt_c-like_dom_sf"/>
</dbReference>
<protein>
    <recommendedName>
        <fullName evidence="6">Cytochrome c domain-containing protein</fullName>
    </recommendedName>
</protein>
<dbReference type="PANTHER" id="PTHR33546">
    <property type="entry name" value="LARGE, MULTIFUNCTIONAL SECRETED PROTEIN-RELATED"/>
    <property type="match status" value="1"/>
</dbReference>
<reference evidence="8" key="1">
    <citation type="submission" date="2016-11" db="EMBL/GenBank/DDBJ databases">
        <title>Trade-off between light-utilization and light-protection in marine flavobacteria.</title>
        <authorList>
            <person name="Kumagai Y."/>
            <person name="Yoshizawa S."/>
            <person name="Kogure K."/>
        </authorList>
    </citation>
    <scope>NUCLEOTIDE SEQUENCE [LARGE SCALE GENOMIC DNA]</scope>
    <source>
        <strain evidence="8">SG-18</strain>
    </source>
</reference>
<gene>
    <name evidence="7" type="ORF">BST99_02315</name>
</gene>
<keyword evidence="1 4" id="KW-0349">Heme</keyword>
<evidence type="ECO:0000313" key="8">
    <source>
        <dbReference type="Proteomes" id="UP000239366"/>
    </source>
</evidence>
<evidence type="ECO:0000256" key="2">
    <source>
        <dbReference type="ARBA" id="ARBA00022723"/>
    </source>
</evidence>
<dbReference type="Proteomes" id="UP000239366">
    <property type="component" value="Unassembled WGS sequence"/>
</dbReference>
<feature type="domain" description="Cytochrome c" evidence="6">
    <location>
        <begin position="564"/>
        <end position="647"/>
    </location>
</feature>
<keyword evidence="8" id="KW-1185">Reference proteome</keyword>
<evidence type="ECO:0000256" key="1">
    <source>
        <dbReference type="ARBA" id="ARBA00022617"/>
    </source>
</evidence>